<dbReference type="Gene3D" id="1.10.3290.10">
    <property type="entry name" value="Fido-like domain"/>
    <property type="match status" value="1"/>
</dbReference>
<feature type="domain" description="Fido" evidence="5">
    <location>
        <begin position="123"/>
        <end position="260"/>
    </location>
</feature>
<evidence type="ECO:0000256" key="1">
    <source>
        <dbReference type="PIRNR" id="PIRNR038925"/>
    </source>
</evidence>
<sequence>MNKWNPQFAYNHLPDLPPSDELETKEILKQTIKARAALAELKQAAELIPNQSMLINTLPIMEARASSEIENIVTTTDKIFQSLQLDVEENDSATKEALQYRQALFSGFSSLKERPLCTQTAVLVCSDIKGRMMDIRKVTGTALRNGVNGQIIYTPPEGERVIRDKLANWEKFIHNNEDLDPLIILAVAHYQFEAIHPFTDGNGRTGRILNSLLLIEKGLLHLPILYLSRYIIEHKADYYHLLLDVTANNNWKDWVLYILKGIEDTAVWTLNKIESIKALSIETKKYIQQKLPHLYSSELIELLFEQPYTRILNLEKAGIAKRQTASKYLKELCDIGVLSEISLGRDKLFIHPKLMSLLRGENNEFTPYI</sequence>
<evidence type="ECO:0000313" key="6">
    <source>
        <dbReference type="EMBL" id="TPH00480.1"/>
    </source>
</evidence>
<comment type="catalytic activity">
    <reaction evidence="1">
        <text>L-threonyl-[protein] + ATP = 3-O-(5'-adenylyl)-L-threonyl-[protein] + diphosphate</text>
        <dbReference type="Rhea" id="RHEA:54292"/>
        <dbReference type="Rhea" id="RHEA-COMP:11060"/>
        <dbReference type="Rhea" id="RHEA-COMP:13847"/>
        <dbReference type="ChEBI" id="CHEBI:30013"/>
        <dbReference type="ChEBI" id="CHEBI:30616"/>
        <dbReference type="ChEBI" id="CHEBI:33019"/>
        <dbReference type="ChEBI" id="CHEBI:138113"/>
        <dbReference type="EC" id="2.7.7.108"/>
    </reaction>
</comment>
<accession>A0A502JVV6</accession>
<feature type="binding site" evidence="2">
    <location>
        <position position="238"/>
    </location>
    <ligand>
        <name>ATP</name>
        <dbReference type="ChEBI" id="CHEBI:30616"/>
    </ligand>
</feature>
<dbReference type="Pfam" id="PF21248">
    <property type="entry name" value="SoFic-like_C"/>
    <property type="match status" value="1"/>
</dbReference>
<dbReference type="InterPro" id="IPR036597">
    <property type="entry name" value="Fido-like_dom_sf"/>
</dbReference>
<proteinExistence type="predicted"/>
<dbReference type="GO" id="GO:0005524">
    <property type="term" value="F:ATP binding"/>
    <property type="evidence" value="ECO:0007669"/>
    <property type="project" value="UniProtKB-UniRule"/>
</dbReference>
<dbReference type="GO" id="GO:0070733">
    <property type="term" value="F:AMPylase activity"/>
    <property type="evidence" value="ECO:0007669"/>
    <property type="project" value="UniProtKB-UniRule"/>
</dbReference>
<dbReference type="GO" id="GO:0000287">
    <property type="term" value="F:magnesium ion binding"/>
    <property type="evidence" value="ECO:0007669"/>
    <property type="project" value="UniProtKB-UniRule"/>
</dbReference>
<evidence type="ECO:0000256" key="2">
    <source>
        <dbReference type="PIRSR" id="PIRSR038925-1"/>
    </source>
</evidence>
<dbReference type="NCBIfam" id="NF046030">
    <property type="entry name" value="ProtAdlyltaseSoFic"/>
    <property type="match status" value="1"/>
</dbReference>
<keyword evidence="1" id="KW-0548">Nucleotidyltransferase</keyword>
<keyword evidence="1 2" id="KW-0067">ATP-binding</keyword>
<dbReference type="SUPFAM" id="SSF140931">
    <property type="entry name" value="Fic-like"/>
    <property type="match status" value="1"/>
</dbReference>
<evidence type="ECO:0000313" key="8">
    <source>
        <dbReference type="Proteomes" id="UP000318353"/>
    </source>
</evidence>
<dbReference type="PANTHER" id="PTHR13504:SF35">
    <property type="entry name" value="PROTEIN ADENYLYLTRANSFERASE SOFIC"/>
    <property type="match status" value="1"/>
</dbReference>
<keyword evidence="1 2" id="KW-0547">Nucleotide-binding</keyword>
<feature type="binding site" evidence="2">
    <location>
        <position position="70"/>
    </location>
    <ligand>
        <name>ATP</name>
        <dbReference type="ChEBI" id="CHEBI:30616"/>
    </ligand>
</feature>
<dbReference type="EC" id="2.7.7.108" evidence="1"/>
<feature type="binding site" evidence="2">
    <location>
        <position position="196"/>
    </location>
    <ligand>
        <name>ATP</name>
        <dbReference type="ChEBI" id="CHEBI:30616"/>
    </ligand>
</feature>
<evidence type="ECO:0000313" key="7">
    <source>
        <dbReference type="EMBL" id="TPH03754.1"/>
    </source>
</evidence>
<reference evidence="8 9" key="1">
    <citation type="submission" date="2019-01" db="EMBL/GenBank/DDBJ databases">
        <title>Comparative genomic analysis identifies haemin-independent Haemophilus haemolyticus: a formal re-classification of Haemophilus intermedius.</title>
        <authorList>
            <person name="Harris T.M."/>
            <person name="Price E.P."/>
            <person name="Sarovich D.S."/>
            <person name="Norskov-Lauritsen N."/>
            <person name="Beissbarth J."/>
            <person name="Chang A.B."/>
            <person name="Smith-Vaughan H.C."/>
        </authorList>
    </citation>
    <scope>NUCLEOTIDE SEQUENCE [LARGE SCALE GENOMIC DNA]</scope>
    <source>
        <strain evidence="7 8">CCUG 15949</strain>
        <strain evidence="6 9">CCUG 30218</strain>
    </source>
</reference>
<dbReference type="AlphaFoldDB" id="A0A502JVV6"/>
<protein>
    <recommendedName>
        <fullName evidence="1">Protein adenylyltransferase</fullName>
        <ecNumber evidence="1">2.7.7.108</ecNumber>
    </recommendedName>
    <alternativeName>
        <fullName evidence="1">AMPylator</fullName>
    </alternativeName>
</protein>
<dbReference type="Pfam" id="PF13784">
    <property type="entry name" value="Fic_N"/>
    <property type="match status" value="1"/>
</dbReference>
<keyword evidence="1" id="KW-0808">Transferase</keyword>
<feature type="binding site" evidence="2">
    <location>
        <begin position="201"/>
        <end position="207"/>
    </location>
    <ligand>
        <name>ATP</name>
        <dbReference type="ChEBI" id="CHEBI:30616"/>
    </ligand>
</feature>
<dbReference type="PROSITE" id="PS51459">
    <property type="entry name" value="FIDO"/>
    <property type="match status" value="1"/>
</dbReference>
<comment type="subunit">
    <text evidence="1">Homodimer.</text>
</comment>
<dbReference type="InterPro" id="IPR048770">
    <property type="entry name" value="SoFic-like_C"/>
</dbReference>
<keyword evidence="8" id="KW-1185">Reference proteome</keyword>
<dbReference type="PANTHER" id="PTHR13504">
    <property type="entry name" value="FIDO DOMAIN-CONTAINING PROTEIN DDB_G0283145"/>
    <property type="match status" value="1"/>
</dbReference>
<organism evidence="6 9">
    <name type="scientific">Haemophilus haemolyticus</name>
    <dbReference type="NCBI Taxonomy" id="726"/>
    <lineage>
        <taxon>Bacteria</taxon>
        <taxon>Pseudomonadati</taxon>
        <taxon>Pseudomonadota</taxon>
        <taxon>Gammaproteobacteria</taxon>
        <taxon>Pasteurellales</taxon>
        <taxon>Pasteurellaceae</taxon>
        <taxon>Haemophilus</taxon>
    </lineage>
</organism>
<dbReference type="Proteomes" id="UP000318695">
    <property type="component" value="Unassembled WGS sequence"/>
</dbReference>
<dbReference type="InterPro" id="IPR003812">
    <property type="entry name" value="Fido"/>
</dbReference>
<comment type="caution">
    <text evidence="6">The sequence shown here is derived from an EMBL/GenBank/DDBJ whole genome shotgun (WGS) entry which is preliminary data.</text>
</comment>
<feature type="active site" evidence="3">
    <location>
        <position position="196"/>
    </location>
</feature>
<dbReference type="Pfam" id="PF02661">
    <property type="entry name" value="Fic"/>
    <property type="match status" value="1"/>
</dbReference>
<gene>
    <name evidence="7" type="ORF">EUX50_06600</name>
    <name evidence="6" type="ORF">EUX54_04605</name>
</gene>
<dbReference type="PIRSF" id="PIRSF038925">
    <property type="entry name" value="AMP-prot_trans"/>
    <property type="match status" value="1"/>
</dbReference>
<feature type="binding site" evidence="4">
    <location>
        <begin position="200"/>
        <end position="207"/>
    </location>
    <ligand>
        <name>ATP</name>
        <dbReference type="ChEBI" id="CHEBI:30616"/>
    </ligand>
</feature>
<comment type="function">
    <text evidence="1">Adenylyltransferase that mediates the addition of adenosine 5'-monophosphate (AMP) to specific residues of target proteins.</text>
</comment>
<comment type="catalytic activity">
    <reaction evidence="1">
        <text>L-tyrosyl-[protein] + ATP = O-(5'-adenylyl)-L-tyrosyl-[protein] + diphosphate</text>
        <dbReference type="Rhea" id="RHEA:54288"/>
        <dbReference type="Rhea" id="RHEA-COMP:10136"/>
        <dbReference type="Rhea" id="RHEA-COMP:13846"/>
        <dbReference type="ChEBI" id="CHEBI:30616"/>
        <dbReference type="ChEBI" id="CHEBI:33019"/>
        <dbReference type="ChEBI" id="CHEBI:46858"/>
        <dbReference type="ChEBI" id="CHEBI:83624"/>
        <dbReference type="EC" id="2.7.7.108"/>
    </reaction>
</comment>
<dbReference type="RefSeq" id="WP_139989640.1">
    <property type="nucleotide sequence ID" value="NZ_SDPH01000028.1"/>
</dbReference>
<evidence type="ECO:0000256" key="4">
    <source>
        <dbReference type="PIRSR" id="PIRSR640198-2"/>
    </source>
</evidence>
<feature type="binding site" evidence="4">
    <location>
        <begin position="238"/>
        <end position="239"/>
    </location>
    <ligand>
        <name>ATP</name>
        <dbReference type="ChEBI" id="CHEBI:30616"/>
    </ligand>
</feature>
<dbReference type="Proteomes" id="UP000318353">
    <property type="component" value="Unassembled WGS sequence"/>
</dbReference>
<dbReference type="GO" id="GO:0042803">
    <property type="term" value="F:protein homodimerization activity"/>
    <property type="evidence" value="ECO:0007669"/>
    <property type="project" value="UniProtKB-UniRule"/>
</dbReference>
<dbReference type="EMBL" id="SDPI01000015">
    <property type="protein sequence ID" value="TPH00480.1"/>
    <property type="molecule type" value="Genomic_DNA"/>
</dbReference>
<name>A0A502JVV6_HAEHA</name>
<evidence type="ECO:0000259" key="5">
    <source>
        <dbReference type="PROSITE" id="PS51459"/>
    </source>
</evidence>
<dbReference type="InterPro" id="IPR026287">
    <property type="entry name" value="SoFic-like"/>
</dbReference>
<evidence type="ECO:0000256" key="3">
    <source>
        <dbReference type="PIRSR" id="PIRSR640198-1"/>
    </source>
</evidence>
<dbReference type="InterPro" id="IPR040198">
    <property type="entry name" value="Fido_containing"/>
</dbReference>
<dbReference type="EMBL" id="SDPH01000028">
    <property type="protein sequence ID" value="TPH03754.1"/>
    <property type="molecule type" value="Genomic_DNA"/>
</dbReference>
<dbReference type="InterPro" id="IPR025758">
    <property type="entry name" value="Fic/DOC_N"/>
</dbReference>
<evidence type="ECO:0000313" key="9">
    <source>
        <dbReference type="Proteomes" id="UP000318695"/>
    </source>
</evidence>